<gene>
    <name evidence="2" type="ORF">NCTC10741_00069</name>
</gene>
<dbReference type="RefSeq" id="WP_126194423.1">
    <property type="nucleotide sequence ID" value="NZ_CP085954.1"/>
</dbReference>
<accession>A0A3P8JVU8</accession>
<dbReference type="AlphaFoldDB" id="A0A3P8JVU8"/>
<evidence type="ECO:0000256" key="1">
    <source>
        <dbReference type="SAM" id="MobiDB-lite"/>
    </source>
</evidence>
<dbReference type="Proteomes" id="UP000271626">
    <property type="component" value="Chromosome"/>
</dbReference>
<proteinExistence type="predicted"/>
<sequence length="114" mass="12650">MSFRFGESIRITRPPDRDRFGDQPGQPTETTVTGVGFAFSSTNTKWPLDGEDLAENEAMLFLPEGTDIRKGDTVTRVVDGSTWHAVGRQQWNGSVHPMTGWSSGMFTQKVREAS</sequence>
<dbReference type="EMBL" id="LR131273">
    <property type="protein sequence ID" value="VDR36974.1"/>
    <property type="molecule type" value="Genomic_DNA"/>
</dbReference>
<evidence type="ECO:0000313" key="3">
    <source>
        <dbReference type="Proteomes" id="UP000271626"/>
    </source>
</evidence>
<organism evidence="2 3">
    <name type="scientific">Tsukamurella paurometabola</name>
    <name type="common">Corynebacterium paurometabolum</name>
    <dbReference type="NCBI Taxonomy" id="2061"/>
    <lineage>
        <taxon>Bacteria</taxon>
        <taxon>Bacillati</taxon>
        <taxon>Actinomycetota</taxon>
        <taxon>Actinomycetes</taxon>
        <taxon>Mycobacteriales</taxon>
        <taxon>Tsukamurellaceae</taxon>
        <taxon>Tsukamurella</taxon>
    </lineage>
</organism>
<protein>
    <submittedName>
        <fullName evidence="2">Uncharacterized protein</fullName>
    </submittedName>
</protein>
<feature type="region of interest" description="Disordered" evidence="1">
    <location>
        <begin position="1"/>
        <end position="33"/>
    </location>
</feature>
<evidence type="ECO:0000313" key="2">
    <source>
        <dbReference type="EMBL" id="VDR36974.1"/>
    </source>
</evidence>
<name>A0A3P8JVU8_TSUPA</name>
<dbReference type="OrthoDB" id="4565504at2"/>
<reference evidence="2 3" key="1">
    <citation type="submission" date="2018-12" db="EMBL/GenBank/DDBJ databases">
        <authorList>
            <consortium name="Pathogen Informatics"/>
        </authorList>
    </citation>
    <scope>NUCLEOTIDE SEQUENCE [LARGE SCALE GENOMIC DNA]</scope>
    <source>
        <strain evidence="2 3">NCTC10741</strain>
    </source>
</reference>